<organism evidence="1 2">
    <name type="scientific">Plutella xylostella</name>
    <name type="common">Diamondback moth</name>
    <name type="synonym">Plutella maculipennis</name>
    <dbReference type="NCBI Taxonomy" id="51655"/>
    <lineage>
        <taxon>Eukaryota</taxon>
        <taxon>Metazoa</taxon>
        <taxon>Ecdysozoa</taxon>
        <taxon>Arthropoda</taxon>
        <taxon>Hexapoda</taxon>
        <taxon>Insecta</taxon>
        <taxon>Pterygota</taxon>
        <taxon>Neoptera</taxon>
        <taxon>Endopterygota</taxon>
        <taxon>Lepidoptera</taxon>
        <taxon>Glossata</taxon>
        <taxon>Ditrysia</taxon>
        <taxon>Yponomeutoidea</taxon>
        <taxon>Plutellidae</taxon>
        <taxon>Plutella</taxon>
    </lineage>
</organism>
<dbReference type="EMBL" id="JAHIBW010000013">
    <property type="protein sequence ID" value="KAG7305204.1"/>
    <property type="molecule type" value="Genomic_DNA"/>
</dbReference>
<name>A0ABQ7QIZ8_PLUXY</name>
<proteinExistence type="predicted"/>
<evidence type="ECO:0000313" key="2">
    <source>
        <dbReference type="Proteomes" id="UP000823941"/>
    </source>
</evidence>
<sequence length="98" mass="10195">MCSSGERGKWERKPAVSPLPVSCGAERARACPTTPELSRPTPTDYIRKLFLLCGVSEGGTGGGGASPHGRHSCGPFYDDASSMGNAITLKGDPPIFVS</sequence>
<gene>
    <name evidence="1" type="ORF">JYU34_009242</name>
</gene>
<evidence type="ECO:0000313" key="1">
    <source>
        <dbReference type="EMBL" id="KAG7305204.1"/>
    </source>
</evidence>
<keyword evidence="2" id="KW-1185">Reference proteome</keyword>
<reference evidence="1 2" key="1">
    <citation type="submission" date="2021-06" db="EMBL/GenBank/DDBJ databases">
        <title>A haploid diamondback moth (Plutella xylostella L.) genome assembly resolves 31 chromosomes and identifies a diamide resistance mutation.</title>
        <authorList>
            <person name="Ward C.M."/>
            <person name="Perry K.D."/>
            <person name="Baker G."/>
            <person name="Powis K."/>
            <person name="Heckel D.G."/>
            <person name="Baxter S.W."/>
        </authorList>
    </citation>
    <scope>NUCLEOTIDE SEQUENCE [LARGE SCALE GENOMIC DNA]</scope>
    <source>
        <strain evidence="1 2">LV</strain>
        <tissue evidence="1">Single pupa</tissue>
    </source>
</reference>
<protein>
    <submittedName>
        <fullName evidence="1">Uncharacterized protein</fullName>
    </submittedName>
</protein>
<comment type="caution">
    <text evidence="1">The sequence shown here is derived from an EMBL/GenBank/DDBJ whole genome shotgun (WGS) entry which is preliminary data.</text>
</comment>
<accession>A0ABQ7QIZ8</accession>
<dbReference type="Proteomes" id="UP000823941">
    <property type="component" value="Chromosome 13"/>
</dbReference>